<dbReference type="Pfam" id="PF13424">
    <property type="entry name" value="TPR_12"/>
    <property type="match status" value="1"/>
</dbReference>
<feature type="transmembrane region" description="Helical" evidence="9">
    <location>
        <begin position="405"/>
        <end position="423"/>
    </location>
</feature>
<keyword evidence="9" id="KW-1133">Transmembrane helix</keyword>
<keyword evidence="9" id="KW-0472">Membrane</keyword>
<evidence type="ECO:0000256" key="3">
    <source>
        <dbReference type="ARBA" id="ARBA00022553"/>
    </source>
</evidence>
<dbReference type="AlphaFoldDB" id="A0A4Z0PHX8"/>
<proteinExistence type="predicted"/>
<evidence type="ECO:0000256" key="9">
    <source>
        <dbReference type="SAM" id="Phobius"/>
    </source>
</evidence>
<dbReference type="Gene3D" id="3.30.565.10">
    <property type="entry name" value="Histidine kinase-like ATPase, C-terminal domain"/>
    <property type="match status" value="1"/>
</dbReference>
<dbReference type="InterPro" id="IPR036890">
    <property type="entry name" value="HATPase_C_sf"/>
</dbReference>
<keyword evidence="4" id="KW-0808">Transferase</keyword>
<feature type="domain" description="Histidine kinase" evidence="10">
    <location>
        <begin position="461"/>
        <end position="677"/>
    </location>
</feature>
<dbReference type="SMART" id="SM00387">
    <property type="entry name" value="HATPase_c"/>
    <property type="match status" value="1"/>
</dbReference>
<keyword evidence="8" id="KW-0175">Coiled coil</keyword>
<comment type="caution">
    <text evidence="11">The sequence shown here is derived from an EMBL/GenBank/DDBJ whole genome shotgun (WGS) entry which is preliminary data.</text>
</comment>
<dbReference type="Gene3D" id="1.10.287.130">
    <property type="match status" value="1"/>
</dbReference>
<evidence type="ECO:0000313" key="12">
    <source>
        <dbReference type="Proteomes" id="UP000297739"/>
    </source>
</evidence>
<dbReference type="SUPFAM" id="SSF55874">
    <property type="entry name" value="ATPase domain of HSP90 chaperone/DNA topoisomerase II/histidine kinase"/>
    <property type="match status" value="1"/>
</dbReference>
<dbReference type="SUPFAM" id="SSF48452">
    <property type="entry name" value="TPR-like"/>
    <property type="match status" value="2"/>
</dbReference>
<keyword evidence="6" id="KW-0902">Two-component regulatory system</keyword>
<dbReference type="OrthoDB" id="9810447at2"/>
<keyword evidence="5" id="KW-0418">Kinase</keyword>
<keyword evidence="3" id="KW-0597">Phosphoprotein</keyword>
<dbReference type="InterPro" id="IPR019734">
    <property type="entry name" value="TPR_rpt"/>
</dbReference>
<evidence type="ECO:0000256" key="2">
    <source>
        <dbReference type="ARBA" id="ARBA00012438"/>
    </source>
</evidence>
<dbReference type="InterPro" id="IPR005467">
    <property type="entry name" value="His_kinase_dom"/>
</dbReference>
<comment type="catalytic activity">
    <reaction evidence="1">
        <text>ATP + protein L-histidine = ADP + protein N-phospho-L-histidine.</text>
        <dbReference type="EC" id="2.7.13.3"/>
    </reaction>
</comment>
<evidence type="ECO:0000256" key="5">
    <source>
        <dbReference type="ARBA" id="ARBA00022777"/>
    </source>
</evidence>
<dbReference type="SUPFAM" id="SSF47384">
    <property type="entry name" value="Homodimeric domain of signal transducing histidine kinase"/>
    <property type="match status" value="1"/>
</dbReference>
<dbReference type="RefSeq" id="WP_135498687.1">
    <property type="nucleotide sequence ID" value="NZ_SRLD01000032.1"/>
</dbReference>
<evidence type="ECO:0000256" key="8">
    <source>
        <dbReference type="SAM" id="Coils"/>
    </source>
</evidence>
<feature type="repeat" description="TPR" evidence="7">
    <location>
        <begin position="244"/>
        <end position="277"/>
    </location>
</feature>
<evidence type="ECO:0000256" key="7">
    <source>
        <dbReference type="PROSITE-ProRule" id="PRU00339"/>
    </source>
</evidence>
<sequence>MTTRFSLFRAHIQLALALLVGGLVMPTEATAVRAANHAIYTSFAVAEEEFLLTNRPVPLNLEARLRYGQRLLQEAIKSRSLSKQAVGHRVMASAYQELRQYNQSVLHFQTALRLHQQLRNTRNATVDMLHLGGVLLSRGDTAQARTTYQGALRGFTQTQSAAGAAHVYGRLGTLYGHQHDWAQALTSQSRALHEWQQLRDYAHVAVSLNAIGTVYFQQRQYSRALFYLRKAMGVASATDSLPLSESQAGIGRVYQALGNQIMALTSFNQAEQLFPRTGAALQHAQLWQAIAATHNSLGNRAAAERALRQGLPLARRSGSKTQLSAMYQALAAGYRTTGEYKLSLEAMTRFAQLQDSVFAEERSAQVAELRTRYETEKKEREIQLLIKDRQIQEANLRQQTVMRNALAAGALLLLVIIGVLYRGRRQQKRINRLLERKNAAINRQKEELGRLNRTKDTLFSVISHDLRSPLSSLYSLLNLLNMGALSPERLALHSARLTRGLNSTLLLLDNLLNWSAAQMKDDTIRPERLRLDALVEEALALLLGDAERKSILLLNQLQVPTLVRADVNMTRLILRNLLGNAIKFTPEGGTVTVLGALQGATWVISVQDTGIGIQVADRDKVFGKAGPFSTLGTAHEKGTGLGLQLCQDFVVRNGGQLTFISQVGQGTTFRFSLPVATTPAAEAHQDSFATAAAAAE</sequence>
<dbReference type="PRINTS" id="PR00344">
    <property type="entry name" value="BCTRLSENSOR"/>
</dbReference>
<feature type="repeat" description="TPR" evidence="7">
    <location>
        <begin position="205"/>
        <end position="238"/>
    </location>
</feature>
<dbReference type="InterPro" id="IPR004358">
    <property type="entry name" value="Sig_transdc_His_kin-like_C"/>
</dbReference>
<dbReference type="InterPro" id="IPR003594">
    <property type="entry name" value="HATPase_dom"/>
</dbReference>
<dbReference type="Proteomes" id="UP000297739">
    <property type="component" value="Unassembled WGS sequence"/>
</dbReference>
<dbReference type="SMART" id="SM00388">
    <property type="entry name" value="HisKA"/>
    <property type="match status" value="1"/>
</dbReference>
<dbReference type="InterPro" id="IPR011990">
    <property type="entry name" value="TPR-like_helical_dom_sf"/>
</dbReference>
<dbReference type="InterPro" id="IPR050736">
    <property type="entry name" value="Sensor_HK_Regulatory"/>
</dbReference>
<dbReference type="InterPro" id="IPR003661">
    <property type="entry name" value="HisK_dim/P_dom"/>
</dbReference>
<dbReference type="PANTHER" id="PTHR43711:SF31">
    <property type="entry name" value="HISTIDINE KINASE"/>
    <property type="match status" value="1"/>
</dbReference>
<dbReference type="PROSITE" id="PS50005">
    <property type="entry name" value="TPR"/>
    <property type="match status" value="2"/>
</dbReference>
<protein>
    <recommendedName>
        <fullName evidence="2">histidine kinase</fullName>
        <ecNumber evidence="2">2.7.13.3</ecNumber>
    </recommendedName>
</protein>
<evidence type="ECO:0000256" key="6">
    <source>
        <dbReference type="ARBA" id="ARBA00023012"/>
    </source>
</evidence>
<dbReference type="Gene3D" id="1.25.40.10">
    <property type="entry name" value="Tetratricopeptide repeat domain"/>
    <property type="match status" value="2"/>
</dbReference>
<accession>A0A4Z0PHX8</accession>
<keyword evidence="9" id="KW-0812">Transmembrane</keyword>
<organism evidence="11 12">
    <name type="scientific">Hymenobacter elongatus</name>
    <dbReference type="NCBI Taxonomy" id="877208"/>
    <lineage>
        <taxon>Bacteria</taxon>
        <taxon>Pseudomonadati</taxon>
        <taxon>Bacteroidota</taxon>
        <taxon>Cytophagia</taxon>
        <taxon>Cytophagales</taxon>
        <taxon>Hymenobacteraceae</taxon>
        <taxon>Hymenobacter</taxon>
    </lineage>
</organism>
<dbReference type="PANTHER" id="PTHR43711">
    <property type="entry name" value="TWO-COMPONENT HISTIDINE KINASE"/>
    <property type="match status" value="1"/>
</dbReference>
<name>A0A4Z0PHX8_9BACT</name>
<dbReference type="Pfam" id="PF02518">
    <property type="entry name" value="HATPase_c"/>
    <property type="match status" value="1"/>
</dbReference>
<dbReference type="PROSITE" id="PS50109">
    <property type="entry name" value="HIS_KIN"/>
    <property type="match status" value="1"/>
</dbReference>
<evidence type="ECO:0000256" key="4">
    <source>
        <dbReference type="ARBA" id="ARBA00022679"/>
    </source>
</evidence>
<dbReference type="SMART" id="SM00028">
    <property type="entry name" value="TPR"/>
    <property type="match status" value="5"/>
</dbReference>
<keyword evidence="7" id="KW-0802">TPR repeat</keyword>
<dbReference type="InterPro" id="IPR036097">
    <property type="entry name" value="HisK_dim/P_sf"/>
</dbReference>
<evidence type="ECO:0000256" key="1">
    <source>
        <dbReference type="ARBA" id="ARBA00000085"/>
    </source>
</evidence>
<evidence type="ECO:0000259" key="10">
    <source>
        <dbReference type="PROSITE" id="PS50109"/>
    </source>
</evidence>
<reference evidence="11 12" key="1">
    <citation type="submission" date="2019-04" db="EMBL/GenBank/DDBJ databases">
        <authorList>
            <person name="Feng G."/>
            <person name="Zhang J."/>
            <person name="Zhu H."/>
        </authorList>
    </citation>
    <scope>NUCLEOTIDE SEQUENCE [LARGE SCALE GENOMIC DNA]</scope>
    <source>
        <strain evidence="11 12">JCM 17223</strain>
    </source>
</reference>
<evidence type="ECO:0000313" key="11">
    <source>
        <dbReference type="EMBL" id="TGE14633.1"/>
    </source>
</evidence>
<gene>
    <name evidence="11" type="ORF">E5J99_15305</name>
</gene>
<dbReference type="EC" id="2.7.13.3" evidence="2"/>
<keyword evidence="12" id="KW-1185">Reference proteome</keyword>
<dbReference type="EMBL" id="SRLD01000032">
    <property type="protein sequence ID" value="TGE14633.1"/>
    <property type="molecule type" value="Genomic_DNA"/>
</dbReference>
<dbReference type="GO" id="GO:0000155">
    <property type="term" value="F:phosphorelay sensor kinase activity"/>
    <property type="evidence" value="ECO:0007669"/>
    <property type="project" value="InterPro"/>
</dbReference>
<feature type="coiled-coil region" evidence="8">
    <location>
        <begin position="427"/>
        <end position="454"/>
    </location>
</feature>